<feature type="chain" id="PRO_5004651429" evidence="1">
    <location>
        <begin position="20"/>
        <end position="82"/>
    </location>
</feature>
<evidence type="ECO:0000313" key="3">
    <source>
        <dbReference type="Proteomes" id="UP000018144"/>
    </source>
</evidence>
<protein>
    <submittedName>
        <fullName evidence="2">Uncharacterized protein</fullName>
    </submittedName>
</protein>
<evidence type="ECO:0000313" key="2">
    <source>
        <dbReference type="EMBL" id="CCX04266.1"/>
    </source>
</evidence>
<reference evidence="2 3" key="1">
    <citation type="journal article" date="2013" name="PLoS Genet.">
        <title>The genome and development-dependent transcriptomes of Pyronema confluens: a window into fungal evolution.</title>
        <authorList>
            <person name="Traeger S."/>
            <person name="Altegoer F."/>
            <person name="Freitag M."/>
            <person name="Gabaldon T."/>
            <person name="Kempken F."/>
            <person name="Kumar A."/>
            <person name="Marcet-Houben M."/>
            <person name="Poggeler S."/>
            <person name="Stajich J.E."/>
            <person name="Nowrousian M."/>
        </authorList>
    </citation>
    <scope>NUCLEOTIDE SEQUENCE [LARGE SCALE GENOMIC DNA]</scope>
    <source>
        <strain evidence="3">CBS 100304</strain>
        <tissue evidence="2">Vegetative mycelium</tissue>
    </source>
</reference>
<keyword evidence="1" id="KW-0732">Signal</keyword>
<organism evidence="2 3">
    <name type="scientific">Pyronema omphalodes (strain CBS 100304)</name>
    <name type="common">Pyronema confluens</name>
    <dbReference type="NCBI Taxonomy" id="1076935"/>
    <lineage>
        <taxon>Eukaryota</taxon>
        <taxon>Fungi</taxon>
        <taxon>Dikarya</taxon>
        <taxon>Ascomycota</taxon>
        <taxon>Pezizomycotina</taxon>
        <taxon>Pezizomycetes</taxon>
        <taxon>Pezizales</taxon>
        <taxon>Pyronemataceae</taxon>
        <taxon>Pyronema</taxon>
    </lineage>
</organism>
<keyword evidence="3" id="KW-1185">Reference proteome</keyword>
<evidence type="ECO:0000256" key="1">
    <source>
        <dbReference type="SAM" id="SignalP"/>
    </source>
</evidence>
<feature type="signal peptide" evidence="1">
    <location>
        <begin position="1"/>
        <end position="19"/>
    </location>
</feature>
<proteinExistence type="predicted"/>
<dbReference type="EMBL" id="HF935195">
    <property type="protein sequence ID" value="CCX04266.1"/>
    <property type="molecule type" value="Genomic_DNA"/>
</dbReference>
<dbReference type="AlphaFoldDB" id="U4KU98"/>
<dbReference type="Proteomes" id="UP000018144">
    <property type="component" value="Unassembled WGS sequence"/>
</dbReference>
<sequence length="82" mass="9102">MNPSILIAAAFSTVAFTATSPNVARDIKARANGQCYWQKCLAAKAKGHVVGCLQGEKYHARAQVYCYDWLSHKLFKAYCCKN</sequence>
<gene>
    <name evidence="2" type="ORF">PCON_01406</name>
</gene>
<accession>U4KU98</accession>
<name>U4KU98_PYROM</name>